<proteinExistence type="predicted"/>
<feature type="signal peptide" evidence="2">
    <location>
        <begin position="1"/>
        <end position="18"/>
    </location>
</feature>
<dbReference type="PROSITE" id="PS51257">
    <property type="entry name" value="PROKAR_LIPOPROTEIN"/>
    <property type="match status" value="1"/>
</dbReference>
<dbReference type="InterPro" id="IPR053139">
    <property type="entry name" value="Surface_bspA-like"/>
</dbReference>
<dbReference type="InterPro" id="IPR032675">
    <property type="entry name" value="LRR_dom_sf"/>
</dbReference>
<dbReference type="PANTHER" id="PTHR45661">
    <property type="entry name" value="SURFACE ANTIGEN"/>
    <property type="match status" value="1"/>
</dbReference>
<organism evidence="3 4">
    <name type="scientific">Ruminococcoides intestinihominis</name>
    <dbReference type="NCBI Taxonomy" id="3133161"/>
    <lineage>
        <taxon>Bacteria</taxon>
        <taxon>Bacillati</taxon>
        <taxon>Bacillota</taxon>
        <taxon>Clostridia</taxon>
        <taxon>Eubacteriales</taxon>
        <taxon>Oscillospiraceae</taxon>
        <taxon>Ruminococcoides</taxon>
    </lineage>
</organism>
<reference evidence="3 4" key="1">
    <citation type="submission" date="2024-03" db="EMBL/GenBank/DDBJ databases">
        <title>Human intestinal bacterial collection.</title>
        <authorList>
            <person name="Pauvert C."/>
            <person name="Hitch T.C.A."/>
            <person name="Clavel T."/>
        </authorList>
    </citation>
    <scope>NUCLEOTIDE SEQUENCE [LARGE SCALE GENOMIC DNA]</scope>
    <source>
        <strain evidence="3 4">CLA-AP-H18</strain>
    </source>
</reference>
<evidence type="ECO:0000313" key="4">
    <source>
        <dbReference type="Proteomes" id="UP001478133"/>
    </source>
</evidence>
<feature type="region of interest" description="Disordered" evidence="1">
    <location>
        <begin position="24"/>
        <end position="57"/>
    </location>
</feature>
<dbReference type="RefSeq" id="WP_211147986.1">
    <property type="nucleotide sequence ID" value="NZ_JBBMEY010000043.1"/>
</dbReference>
<feature type="compositionally biased region" description="Low complexity" evidence="1">
    <location>
        <begin position="30"/>
        <end position="57"/>
    </location>
</feature>
<evidence type="ECO:0000256" key="2">
    <source>
        <dbReference type="SAM" id="SignalP"/>
    </source>
</evidence>
<keyword evidence="2" id="KW-0732">Signal</keyword>
<dbReference type="InterPro" id="IPR026906">
    <property type="entry name" value="LRR_5"/>
</dbReference>
<dbReference type="SUPFAM" id="SSF52058">
    <property type="entry name" value="L domain-like"/>
    <property type="match status" value="1"/>
</dbReference>
<evidence type="ECO:0000256" key="1">
    <source>
        <dbReference type="SAM" id="MobiDB-lite"/>
    </source>
</evidence>
<protein>
    <submittedName>
        <fullName evidence="3">Leucine-rich repeat domain-containing protein</fullName>
    </submittedName>
</protein>
<dbReference type="PANTHER" id="PTHR45661:SF3">
    <property type="entry name" value="IG-LIKE DOMAIN-CONTAINING PROTEIN"/>
    <property type="match status" value="1"/>
</dbReference>
<feature type="chain" id="PRO_5045688971" evidence="2">
    <location>
        <begin position="19"/>
        <end position="272"/>
    </location>
</feature>
<sequence>MKKVIIALLVLTMGFAVMGTGCSDKKDDNSSSNTSNSSSTVSNGDSSSSDLSSDSNFDSNLDSDFEWEEGKYIVGLSDQGKKKKSITIPENCQSIMITNSESAKSYLYSKDNNGFNNNELLESIVFDSETITSLPQFMFQDDTKLSEVKLPKNLKKIDECTFANCKSLKTVEIPSTVKKIGATAFSCSGVEEITIPEGVEEVEDSIFDCTQLKKIYLPESLTTISELFLAGIDNMDSNLKTTYNVEVYVKKGSYADKHYDDYGESSFIKKYY</sequence>
<accession>A0ABV1HWB1</accession>
<name>A0ABV1HWB1_9FIRM</name>
<dbReference type="Gene3D" id="3.80.10.10">
    <property type="entry name" value="Ribonuclease Inhibitor"/>
    <property type="match status" value="1"/>
</dbReference>
<dbReference type="Proteomes" id="UP001478133">
    <property type="component" value="Unassembled WGS sequence"/>
</dbReference>
<evidence type="ECO:0000313" key="3">
    <source>
        <dbReference type="EMBL" id="MEQ2566258.1"/>
    </source>
</evidence>
<comment type="caution">
    <text evidence="3">The sequence shown here is derived from an EMBL/GenBank/DDBJ whole genome shotgun (WGS) entry which is preliminary data.</text>
</comment>
<dbReference type="Pfam" id="PF13306">
    <property type="entry name" value="LRR_5"/>
    <property type="match status" value="1"/>
</dbReference>
<gene>
    <name evidence="3" type="ORF">ABFO16_08410</name>
</gene>
<keyword evidence="4" id="KW-1185">Reference proteome</keyword>
<dbReference type="EMBL" id="JBBMFI010000039">
    <property type="protein sequence ID" value="MEQ2566258.1"/>
    <property type="molecule type" value="Genomic_DNA"/>
</dbReference>